<accession>A0A1S2N3E2</accession>
<keyword evidence="2" id="KW-0472">Membrane</keyword>
<evidence type="ECO:0000313" key="3">
    <source>
        <dbReference type="EMBL" id="OIJ39605.1"/>
    </source>
</evidence>
<feature type="transmembrane region" description="Helical" evidence="2">
    <location>
        <begin position="267"/>
        <end position="287"/>
    </location>
</feature>
<keyword evidence="2" id="KW-1133">Transmembrane helix</keyword>
<feature type="transmembrane region" description="Helical" evidence="2">
    <location>
        <begin position="238"/>
        <end position="261"/>
    </location>
</feature>
<gene>
    <name evidence="3" type="ORF">LO55_2030</name>
</gene>
<proteinExistence type="predicted"/>
<evidence type="ECO:0000256" key="2">
    <source>
        <dbReference type="SAM" id="Phobius"/>
    </source>
</evidence>
<name>A0A1S2N3E2_9BURK</name>
<reference evidence="3 4" key="1">
    <citation type="submission" date="2014-10" db="EMBL/GenBank/DDBJ databases">
        <authorList>
            <person name="Seo M.-J."/>
            <person name="Seok Y.J."/>
            <person name="Cha I.-T."/>
        </authorList>
    </citation>
    <scope>NUCLEOTIDE SEQUENCE [LARGE SCALE GENOMIC DNA]</scope>
    <source>
        <strain evidence="3 4">NEU</strain>
    </source>
</reference>
<evidence type="ECO:0000256" key="1">
    <source>
        <dbReference type="SAM" id="MobiDB-lite"/>
    </source>
</evidence>
<evidence type="ECO:0000313" key="4">
    <source>
        <dbReference type="Proteomes" id="UP000180246"/>
    </source>
</evidence>
<keyword evidence="2" id="KW-0812">Transmembrane</keyword>
<dbReference type="AlphaFoldDB" id="A0A1S2N3E2"/>
<dbReference type="Proteomes" id="UP000180246">
    <property type="component" value="Unassembled WGS sequence"/>
</dbReference>
<comment type="caution">
    <text evidence="3">The sequence shown here is derived from an EMBL/GenBank/DDBJ whole genome shotgun (WGS) entry which is preliminary data.</text>
</comment>
<dbReference type="EMBL" id="JRYB01000001">
    <property type="protein sequence ID" value="OIJ39605.1"/>
    <property type="molecule type" value="Genomic_DNA"/>
</dbReference>
<feature type="compositionally biased region" description="Basic and acidic residues" evidence="1">
    <location>
        <begin position="1"/>
        <end position="17"/>
    </location>
</feature>
<feature type="region of interest" description="Disordered" evidence="1">
    <location>
        <begin position="1"/>
        <end position="20"/>
    </location>
</feature>
<protein>
    <submittedName>
        <fullName evidence="3">Uncharacterized protein</fullName>
    </submittedName>
</protein>
<sequence length="342" mass="36818">MRLEPNRLDNHQYDKSPHTKPAPIIVAFDSQGAVSLSSRHNPQSSTPAVPHAAAAPVHEDIATICVLDKAVNDIPEEILDYFGKGGGSAGLVEIDVFNIANRNWLWAQAAGAAAYIGDNWDWLRASIDRRTHDGLRLVSVKAHHIRGKIRFYFSGYSKYNSVFGPGGFGPGHERILNIFGGAGKLSTQFVAAGTSIMGTLKGNALVALIFGSAISIAEWKEDLRKDGFDLAAALLTNLFKVMLTAFITSLIVGAIVVFVLVVLKAGLSVLVIGGATLVVGFGIGYGIDLSDKLLAKAISNKDDANSIAEIVAPVLRAAGEKVISHWNYFVWKFKSDYRVEVF</sequence>
<organism evidence="3 4">
    <name type="scientific">Massilia timonae</name>
    <dbReference type="NCBI Taxonomy" id="47229"/>
    <lineage>
        <taxon>Bacteria</taxon>
        <taxon>Pseudomonadati</taxon>
        <taxon>Pseudomonadota</taxon>
        <taxon>Betaproteobacteria</taxon>
        <taxon>Burkholderiales</taxon>
        <taxon>Oxalobacteraceae</taxon>
        <taxon>Telluria group</taxon>
        <taxon>Massilia</taxon>
    </lineage>
</organism>